<name>A0A382Z7B2_9ZZZZ</name>
<dbReference type="Pfam" id="PF13378">
    <property type="entry name" value="MR_MLE_C"/>
    <property type="match status" value="1"/>
</dbReference>
<dbReference type="Gene3D" id="3.20.20.120">
    <property type="entry name" value="Enolase-like C-terminal domain"/>
    <property type="match status" value="1"/>
</dbReference>
<dbReference type="SUPFAM" id="SSF51604">
    <property type="entry name" value="Enolase C-terminal domain-like"/>
    <property type="match status" value="1"/>
</dbReference>
<protein>
    <recommendedName>
        <fullName evidence="1">Enolase C-terminal domain-containing protein</fullName>
    </recommendedName>
</protein>
<proteinExistence type="predicted"/>
<dbReference type="EMBL" id="UINC01181603">
    <property type="protein sequence ID" value="SVD91372.1"/>
    <property type="molecule type" value="Genomic_DNA"/>
</dbReference>
<dbReference type="InterPro" id="IPR034593">
    <property type="entry name" value="DgoD-like"/>
</dbReference>
<evidence type="ECO:0000313" key="2">
    <source>
        <dbReference type="EMBL" id="SVD91372.1"/>
    </source>
</evidence>
<evidence type="ECO:0000259" key="1">
    <source>
        <dbReference type="Pfam" id="PF13378"/>
    </source>
</evidence>
<dbReference type="InterPro" id="IPR029065">
    <property type="entry name" value="Enolase_C-like"/>
</dbReference>
<organism evidence="2">
    <name type="scientific">marine metagenome</name>
    <dbReference type="NCBI Taxonomy" id="408172"/>
    <lineage>
        <taxon>unclassified sequences</taxon>
        <taxon>metagenomes</taxon>
        <taxon>ecological metagenomes</taxon>
    </lineage>
</organism>
<dbReference type="InterPro" id="IPR036849">
    <property type="entry name" value="Enolase-like_C_sf"/>
</dbReference>
<dbReference type="PANTHER" id="PTHR48080">
    <property type="entry name" value="D-GALACTONATE DEHYDRATASE-RELATED"/>
    <property type="match status" value="1"/>
</dbReference>
<feature type="domain" description="Enolase C-terminal" evidence="1">
    <location>
        <begin position="1"/>
        <end position="95"/>
    </location>
</feature>
<dbReference type="AlphaFoldDB" id="A0A382Z7B2"/>
<gene>
    <name evidence="2" type="ORF">METZ01_LOCUS444226</name>
</gene>
<reference evidence="2" key="1">
    <citation type="submission" date="2018-05" db="EMBL/GenBank/DDBJ databases">
        <authorList>
            <person name="Lanie J.A."/>
            <person name="Ng W.-L."/>
            <person name="Kazmierczak K.M."/>
            <person name="Andrzejewski T.M."/>
            <person name="Davidsen T.M."/>
            <person name="Wayne K.J."/>
            <person name="Tettelin H."/>
            <person name="Glass J.I."/>
            <person name="Rusch D."/>
            <person name="Podicherti R."/>
            <person name="Tsui H.-C.T."/>
            <person name="Winkler M.E."/>
        </authorList>
    </citation>
    <scope>NUCLEOTIDE SEQUENCE</scope>
</reference>
<accession>A0A382Z7B2</accession>
<sequence length="106" mass="11688">MPDVTWTGGISELKKIATLAESYYVPISPHDASGPINVMAGAQVMMTVPNFYKLETSRYDLSNYNSFIDEPLDIRSGDLYLPERPGLGVNLDPEALKKYAIEGFDG</sequence>
<dbReference type="PANTHER" id="PTHR48080:SF2">
    <property type="entry name" value="D-GALACTONATE DEHYDRATASE"/>
    <property type="match status" value="1"/>
</dbReference>